<feature type="domain" description="SGNH hydrolase-type esterase" evidence="1">
    <location>
        <begin position="72"/>
        <end position="269"/>
    </location>
</feature>
<dbReference type="InterPro" id="IPR036514">
    <property type="entry name" value="SGNH_hydro_sf"/>
</dbReference>
<name>A0ABR1G6T9_AURAN</name>
<dbReference type="InterPro" id="IPR051532">
    <property type="entry name" value="Ester_Hydrolysis_Enzymes"/>
</dbReference>
<gene>
    <name evidence="2" type="ORF">SO694_00041023</name>
</gene>
<keyword evidence="3" id="KW-1185">Reference proteome</keyword>
<dbReference type="PANTHER" id="PTHR30383:SF29">
    <property type="entry name" value="SGNH HYDROLASE-TYPE ESTERASE DOMAIN-CONTAINING PROTEIN"/>
    <property type="match status" value="1"/>
</dbReference>
<accession>A0ABR1G6T9</accession>
<dbReference type="InterPro" id="IPR013830">
    <property type="entry name" value="SGNH_hydro"/>
</dbReference>
<dbReference type="Proteomes" id="UP001363151">
    <property type="component" value="Unassembled WGS sequence"/>
</dbReference>
<organism evidence="2 3">
    <name type="scientific">Aureococcus anophagefferens</name>
    <name type="common">Harmful bloom alga</name>
    <dbReference type="NCBI Taxonomy" id="44056"/>
    <lineage>
        <taxon>Eukaryota</taxon>
        <taxon>Sar</taxon>
        <taxon>Stramenopiles</taxon>
        <taxon>Ochrophyta</taxon>
        <taxon>Pelagophyceae</taxon>
        <taxon>Pelagomonadales</taxon>
        <taxon>Pelagomonadaceae</taxon>
        <taxon>Aureococcus</taxon>
    </lineage>
</organism>
<proteinExistence type="predicted"/>
<evidence type="ECO:0000259" key="1">
    <source>
        <dbReference type="Pfam" id="PF13472"/>
    </source>
</evidence>
<protein>
    <submittedName>
        <fullName evidence="2">GDSL-like lipase/acylhydrolase</fullName>
    </submittedName>
</protein>
<dbReference type="SUPFAM" id="SSF52266">
    <property type="entry name" value="SGNH hydrolase"/>
    <property type="match status" value="1"/>
</dbReference>
<reference evidence="2 3" key="1">
    <citation type="submission" date="2024-03" db="EMBL/GenBank/DDBJ databases">
        <title>Aureococcus anophagefferens CCMP1851 and Kratosvirus quantuckense: Draft genome of a second virus-susceptible host strain in the model system.</title>
        <authorList>
            <person name="Chase E."/>
            <person name="Truchon A.R."/>
            <person name="Schepens W."/>
            <person name="Wilhelm S.W."/>
        </authorList>
    </citation>
    <scope>NUCLEOTIDE SEQUENCE [LARGE SCALE GENOMIC DNA]</scope>
    <source>
        <strain evidence="2 3">CCMP1851</strain>
    </source>
</reference>
<evidence type="ECO:0000313" key="3">
    <source>
        <dbReference type="Proteomes" id="UP001363151"/>
    </source>
</evidence>
<sequence>MDTRSSALAAAAGAALGGLAVYVLSRRRDDGPPPAPAPRQTFRHFPVRGPLQRSYSLAATSLGEDATVRVVCYGDSNTWGFDAFSPAAAREGVLCRFCEGGRWPRVAEKLLGPGYAVVEEGLNGRTTVHPDPLMGDYDANGRATLAAILHSHKPFDVVVLMLGTNDLKTHLSLTPEQIAKGASTLVGDVFKMGVTRSAERPKVLLVAPPKVWDKPEWGFAGARSRSDACRACYAAEAEAHGCAFLDANDVFAIPDPAKEGGDGIHLSPANAKALGAAVAAKIESMMA</sequence>
<dbReference type="EMBL" id="JBBJCI010000086">
    <property type="protein sequence ID" value="KAK7248762.1"/>
    <property type="molecule type" value="Genomic_DNA"/>
</dbReference>
<dbReference type="Gene3D" id="3.40.50.1110">
    <property type="entry name" value="SGNH hydrolase"/>
    <property type="match status" value="1"/>
</dbReference>
<evidence type="ECO:0000313" key="2">
    <source>
        <dbReference type="EMBL" id="KAK7248762.1"/>
    </source>
</evidence>
<comment type="caution">
    <text evidence="2">The sequence shown here is derived from an EMBL/GenBank/DDBJ whole genome shotgun (WGS) entry which is preliminary data.</text>
</comment>
<dbReference type="PANTHER" id="PTHR30383">
    <property type="entry name" value="THIOESTERASE 1/PROTEASE 1/LYSOPHOSPHOLIPASE L1"/>
    <property type="match status" value="1"/>
</dbReference>
<dbReference type="Pfam" id="PF13472">
    <property type="entry name" value="Lipase_GDSL_2"/>
    <property type="match status" value="1"/>
</dbReference>